<accession>A0A142BVQ4</accession>
<dbReference type="EMBL" id="KU736869">
    <property type="protein sequence ID" value="AMP42192.1"/>
    <property type="molecule type" value="Genomic_DNA"/>
</dbReference>
<dbReference type="NCBIfam" id="TIGR02543">
    <property type="entry name" value="List_Bact_rpt"/>
    <property type="match status" value="1"/>
</dbReference>
<evidence type="ECO:0000259" key="2">
    <source>
        <dbReference type="Pfam" id="PF19407"/>
    </source>
</evidence>
<reference evidence="3" key="1">
    <citation type="journal article" date="2016" name="Appl. Environ. Microbiol.">
        <title>Diversity of the Tetracycline Mobilome within a Chinese Pig Manure Sample.</title>
        <authorList>
            <person name="Leclercq S.O."/>
            <person name="Wang C."/>
            <person name="Zhu Y."/>
            <person name="Wu H."/>
            <person name="Du X."/>
            <person name="Liu Z."/>
            <person name="Feng J."/>
        </authorList>
    </citation>
    <scope>NUCLEOTIDE SEQUENCE</scope>
</reference>
<reference evidence="3" key="2">
    <citation type="submission" date="2016-02" db="EMBL/GenBank/DDBJ databases">
        <authorList>
            <person name="Wen L."/>
            <person name="He K."/>
            <person name="Yang H."/>
        </authorList>
    </citation>
    <scope>NUCLEOTIDE SEQUENCE</scope>
</reference>
<evidence type="ECO:0000256" key="1">
    <source>
        <dbReference type="ARBA" id="ARBA00004196"/>
    </source>
</evidence>
<dbReference type="GO" id="GO:0030313">
    <property type="term" value="C:cell envelope"/>
    <property type="evidence" value="ECO:0007669"/>
    <property type="project" value="UniProtKB-SubCell"/>
</dbReference>
<organism evidence="3">
    <name type="scientific">uncultured bacterium IN-04</name>
    <dbReference type="NCBI Taxonomy" id="1805582"/>
    <lineage>
        <taxon>Bacteria</taxon>
        <taxon>environmental samples</taxon>
    </lineage>
</organism>
<name>A0A142BVQ4_9BACT</name>
<proteinExistence type="predicted"/>
<evidence type="ECO:0000313" key="3">
    <source>
        <dbReference type="EMBL" id="AMP42192.1"/>
    </source>
</evidence>
<dbReference type="InterPro" id="IPR046022">
    <property type="entry name" value="DUF5979"/>
</dbReference>
<sequence>MLTGKAEKNTTYYARAVEESLLAVDYYVRLSNGRHVYAHDWMDTRKIYGVEVSKDYSNNKNWYLIAQYGLINDGTKDGTVHRKFKDDTNAMLIGTGNANDTFYSDYKGFKTSYFLNKDKGHYDFSYYDYIDSNGKVWKVPFKRAGIGLNLVSLNNVYYDSDMRSSGAEIGGQTWKYGYQWKTSYWLYSIKNGWVQKTVEHELEDIPVYEDEGRINFVYEMKTREGNNSFYLKYHSNLKNDKLVSNIPADQSMKNIDETEYFFGIDGLVPKATQPACPGYQFIGWSTNPNHDPEDVTGDDIYTYDKYKQSEKNGDFDWREIEVKLAEGKNSGTVHLYAIWKQVLTPTEGLSVTFDLNYLASDSDENTADISNVWKVVNVKKGDIAADPGVPTREGYTFAGWYFSRESDPGTEYDRANTPVNNNLVVYAKWNPQYVVHYYLEGTTEPVADKKVVKGNTVGSTVTETARTITGYKLVDGNTEKSLVIKNDYKDNVIIFYYKPDVAGYSIEAYIMGTDGKYPEKPSKTEQPPKVAIGTKVRVTTDTAYWIGDAKKDGFTFDKDNPNNIIEDTVKGDGSTVLKVYFSRNQYKLNWVVTKDDDASYKDSDSKYYYFEQPVNKPNIDVPDFYDFDNWAKGGVEWPQTMPHSNVDIAGELIRQRTDLVISKSGMKDGETAIFTVTGKELGSGLKVIVPNGESVTIKDLPVGETYTVSEQNGWSWKYEAQDSVTRTLTNGSTATASFTNVPKIIKWFTDEFYIDNRFGIWR</sequence>
<protein>
    <recommendedName>
        <fullName evidence="2">DUF5979 domain-containing protein</fullName>
    </recommendedName>
</protein>
<dbReference type="Pfam" id="PF09479">
    <property type="entry name" value="Flg_new"/>
    <property type="match status" value="1"/>
</dbReference>
<dbReference type="Gene3D" id="2.60.40.1140">
    <property type="entry name" value="Collagen-binding surface protein Cna, B-type domain"/>
    <property type="match status" value="1"/>
</dbReference>
<comment type="subcellular location">
    <subcellularLocation>
        <location evidence="1">Cell envelope</location>
    </subcellularLocation>
</comment>
<dbReference type="AlphaFoldDB" id="A0A142BVQ4"/>
<dbReference type="InterPro" id="IPR013378">
    <property type="entry name" value="InlB-like_B-rpt"/>
</dbReference>
<feature type="domain" description="DUF5979" evidence="2">
    <location>
        <begin position="678"/>
        <end position="741"/>
    </location>
</feature>
<dbReference type="Gene3D" id="2.60.40.4270">
    <property type="entry name" value="Listeria-Bacteroides repeat domain"/>
    <property type="match status" value="1"/>
</dbReference>
<dbReference type="InterPro" id="IPR042229">
    <property type="entry name" value="Listeria/Bacterioides_rpt_sf"/>
</dbReference>
<dbReference type="Pfam" id="PF19407">
    <property type="entry name" value="DUF5979"/>
    <property type="match status" value="1"/>
</dbReference>